<accession>A0A918JZ28</accession>
<evidence type="ECO:0000256" key="1">
    <source>
        <dbReference type="SAM" id="MobiDB-lite"/>
    </source>
</evidence>
<evidence type="ECO:0000313" key="4">
    <source>
        <dbReference type="EMBL" id="GGX38645.1"/>
    </source>
</evidence>
<name>A0A918JZ28_9GAMM</name>
<evidence type="ECO:0000313" key="5">
    <source>
        <dbReference type="Proteomes" id="UP000626148"/>
    </source>
</evidence>
<dbReference type="InterPro" id="IPR018392">
    <property type="entry name" value="LysM"/>
</dbReference>
<feature type="compositionally biased region" description="Basic and acidic residues" evidence="1">
    <location>
        <begin position="71"/>
        <end position="81"/>
    </location>
</feature>
<gene>
    <name evidence="4" type="ORF">GCM10007392_01060</name>
</gene>
<dbReference type="Pfam" id="PF01476">
    <property type="entry name" value="LysM"/>
    <property type="match status" value="1"/>
</dbReference>
<evidence type="ECO:0000256" key="2">
    <source>
        <dbReference type="SAM" id="Phobius"/>
    </source>
</evidence>
<dbReference type="CDD" id="cd00118">
    <property type="entry name" value="LysM"/>
    <property type="match status" value="1"/>
</dbReference>
<protein>
    <recommendedName>
        <fullName evidence="3">LysM domain-containing protein</fullName>
    </recommendedName>
</protein>
<comment type="caution">
    <text evidence="4">The sequence shown here is derived from an EMBL/GenBank/DDBJ whole genome shotgun (WGS) entry which is preliminary data.</text>
</comment>
<reference evidence="4" key="1">
    <citation type="journal article" date="2014" name="Int. J. Syst. Evol. Microbiol.">
        <title>Complete genome sequence of Corynebacterium casei LMG S-19264T (=DSM 44701T), isolated from a smear-ripened cheese.</title>
        <authorList>
            <consortium name="US DOE Joint Genome Institute (JGI-PGF)"/>
            <person name="Walter F."/>
            <person name="Albersmeier A."/>
            <person name="Kalinowski J."/>
            <person name="Ruckert C."/>
        </authorList>
    </citation>
    <scope>NUCLEOTIDE SEQUENCE</scope>
    <source>
        <strain evidence="4">KCTC 22169</strain>
    </source>
</reference>
<proteinExistence type="predicted"/>
<reference evidence="4" key="2">
    <citation type="submission" date="2020-09" db="EMBL/GenBank/DDBJ databases">
        <authorList>
            <person name="Sun Q."/>
            <person name="Kim S."/>
        </authorList>
    </citation>
    <scope>NUCLEOTIDE SEQUENCE</scope>
    <source>
        <strain evidence="4">KCTC 22169</strain>
    </source>
</reference>
<dbReference type="Pfam" id="PF13665">
    <property type="entry name" value="Tox-PAAR-like"/>
    <property type="match status" value="1"/>
</dbReference>
<feature type="region of interest" description="Disordered" evidence="1">
    <location>
        <begin position="1290"/>
        <end position="1313"/>
    </location>
</feature>
<dbReference type="InterPro" id="IPR036779">
    <property type="entry name" value="LysM_dom_sf"/>
</dbReference>
<keyword evidence="2" id="KW-0472">Membrane</keyword>
<organism evidence="4 5">
    <name type="scientific">Saccharospirillum salsuginis</name>
    <dbReference type="NCBI Taxonomy" id="418750"/>
    <lineage>
        <taxon>Bacteria</taxon>
        <taxon>Pseudomonadati</taxon>
        <taxon>Pseudomonadota</taxon>
        <taxon>Gammaproteobacteria</taxon>
        <taxon>Oceanospirillales</taxon>
        <taxon>Saccharospirillaceae</taxon>
        <taxon>Saccharospirillum</taxon>
    </lineage>
</organism>
<feature type="domain" description="LysM" evidence="3">
    <location>
        <begin position="368"/>
        <end position="414"/>
    </location>
</feature>
<dbReference type="RefSeq" id="WP_189606541.1">
    <property type="nucleotide sequence ID" value="NZ_BMXR01000001.1"/>
</dbReference>
<evidence type="ECO:0000259" key="3">
    <source>
        <dbReference type="PROSITE" id="PS51782"/>
    </source>
</evidence>
<dbReference type="SMART" id="SM00257">
    <property type="entry name" value="LysM"/>
    <property type="match status" value="1"/>
</dbReference>
<dbReference type="CDD" id="cd20705">
    <property type="entry name" value="MIX_I"/>
    <property type="match status" value="1"/>
</dbReference>
<feature type="transmembrane region" description="Helical" evidence="2">
    <location>
        <begin position="1070"/>
        <end position="1092"/>
    </location>
</feature>
<feature type="region of interest" description="Disordered" evidence="1">
    <location>
        <begin position="50"/>
        <end position="86"/>
    </location>
</feature>
<keyword evidence="2" id="KW-0812">Transmembrane</keyword>
<dbReference type="Gene3D" id="3.10.350.10">
    <property type="entry name" value="LysM domain"/>
    <property type="match status" value="1"/>
</dbReference>
<dbReference type="EMBL" id="BMXR01000001">
    <property type="protein sequence ID" value="GGX38645.1"/>
    <property type="molecule type" value="Genomic_DNA"/>
</dbReference>
<dbReference type="PROSITE" id="PS51782">
    <property type="entry name" value="LYSM"/>
    <property type="match status" value="1"/>
</dbReference>
<dbReference type="InterPro" id="IPR046864">
    <property type="entry name" value="VasX_N"/>
</dbReference>
<dbReference type="Pfam" id="PF20249">
    <property type="entry name" value="VasX_N"/>
    <property type="match status" value="1"/>
</dbReference>
<dbReference type="Proteomes" id="UP000626148">
    <property type="component" value="Unassembled WGS sequence"/>
</dbReference>
<sequence length="1313" mass="145892">MSFLINGRSAVHKDSNGKLMTIDVCLTQVGPPVVPIPYLNVAESKDADNTADTVTVDGNPACNQDSTFAKSRGDEPGDKKGVRSGKTGAEASFIMGSPTVGILGRPAVRAMELMVSNAKNTPPSALLQSIGMPPLPASASSPEALEALEGPHWNAVDHQMPEGLHPQNFIGDMEKPEGPAIRQVASPTTTGPCYVAGIQPERSSLALGVREATPWPHKTEGYMLLPLGEYDHVLMEEPIADGEGAVELAYFKLRRFLTGDLDAEQIDALRPGWLYVYLNGYLWRELKVTEHGTFSDVDLRTWQGCDGGLDNQGRPIGRRATGTAQNYVELPTKINNEAPEIQVAFSEVQWSWKRIVSLGGMDPEDPRLRHLVREDETLSGIAECYPTVADSQHMADLNGLADPNAIQVDQVLTVREADQPPADAETLRQERMGNPIDVDTATGNDFTITLEDPLGTAELLANTMSGLMLTHQKIVGCLNGEHLKDTAADIDNPLVRDYFWYSRQSGKEGEPVFPSIPPLRQPGENWRKHCQYLTETAMLVYPTLLDNEKLDQLDEETREHLQTAAGELDEATLKDWLHVEERKAIRQDIRFVRDALTDVLRENTGHSLCLYRALQDYALQPTERYLDLWVRANEFLTKLIIDPCNLDQQYDLAAEVEKERSEDENNPGYDFLLDLLDPQGDTVLEQWHASLFPCEDQVDIFNEEAPELDSVPDPFDEDPYTTAFRPKDFARSIELADEEHSALSIGTVNNGADRTFKVIDRSLEMANILQQRLPKQNKVRLTLEPIFRLVKGAKIPVMENMRLVLKDENMTGLVAAGTYRIQKIIDVEHQKRLDHNERTKQAVSEARIHNRGGTALTKIVNSEGRVIGSDFISANAPYKGIPNPDIDKTDAKELFTTYGKTGTGEQLVKARMTVLALPEERYRRIVTRLDEVQTRAKESIPYRILPSGLFLLEALNFTSKIEKVLSKEKKDRNTSDILGTALGSGIKFIAAGIDAIEAWKGGHKAFYNSLKNSKHIPLQWGAKKISIPLRGQESKVFKIPAYKLLGIAGVAVDLVYSAQDTYTAIRRNDLDAATATAISGLLMAGSGVLFTIGVLPVLGWLLLIGAVIGFLIASWLTDEPLESWATNGPFAKIPENRLTGDDLNGNAMNTAEKALQQLQNILLAPSVKNIRKSPIHDQDKGFHYVEVEVLVPGYNSDASEFPMQMDVTYMRAYRPSLGYGPTPTTYSTAYHSDKHIEDLRADEIEPVSADENQPFRLKVYYKQKSLSNNSDKYHWQFRIKHHINANFSLPLPNPSDEGNPDNGWLVHHGATKP</sequence>
<dbReference type="CDD" id="cd14740">
    <property type="entry name" value="PAAR_4"/>
    <property type="match status" value="1"/>
</dbReference>
<keyword evidence="5" id="KW-1185">Reference proteome</keyword>
<feature type="transmembrane region" description="Helical" evidence="2">
    <location>
        <begin position="1098"/>
        <end position="1116"/>
    </location>
</feature>
<keyword evidence="2" id="KW-1133">Transmembrane helix</keyword>